<sequence length="21" mass="2603">MVYQYIILEEHICSYLTKLRS</sequence>
<proteinExistence type="predicted"/>
<dbReference type="AlphaFoldDB" id="A0A0A9ET53"/>
<evidence type="ECO:0000313" key="1">
    <source>
        <dbReference type="EMBL" id="JAD99192.1"/>
    </source>
</evidence>
<reference evidence="1" key="2">
    <citation type="journal article" date="2015" name="Data Brief">
        <title>Shoot transcriptome of the giant reed, Arundo donax.</title>
        <authorList>
            <person name="Barrero R.A."/>
            <person name="Guerrero F.D."/>
            <person name="Moolhuijzen P."/>
            <person name="Goolsby J.A."/>
            <person name="Tidwell J."/>
            <person name="Bellgard S.E."/>
            <person name="Bellgard M.I."/>
        </authorList>
    </citation>
    <scope>NUCLEOTIDE SEQUENCE</scope>
    <source>
        <tissue evidence="1">Shoot tissue taken approximately 20 cm above the soil surface</tissue>
    </source>
</reference>
<dbReference type="EMBL" id="GBRH01198703">
    <property type="protein sequence ID" value="JAD99192.1"/>
    <property type="molecule type" value="Transcribed_RNA"/>
</dbReference>
<accession>A0A0A9ET53</accession>
<reference evidence="1" key="1">
    <citation type="submission" date="2014-09" db="EMBL/GenBank/DDBJ databases">
        <authorList>
            <person name="Magalhaes I.L.F."/>
            <person name="Oliveira U."/>
            <person name="Santos F.R."/>
            <person name="Vidigal T.H.D.A."/>
            <person name="Brescovit A.D."/>
            <person name="Santos A.J."/>
        </authorList>
    </citation>
    <scope>NUCLEOTIDE SEQUENCE</scope>
    <source>
        <tissue evidence="1">Shoot tissue taken approximately 20 cm above the soil surface</tissue>
    </source>
</reference>
<protein>
    <submittedName>
        <fullName evidence="1">Uncharacterized protein</fullName>
    </submittedName>
</protein>
<name>A0A0A9ET53_ARUDO</name>
<organism evidence="1">
    <name type="scientific">Arundo donax</name>
    <name type="common">Giant reed</name>
    <name type="synonym">Donax arundinaceus</name>
    <dbReference type="NCBI Taxonomy" id="35708"/>
    <lineage>
        <taxon>Eukaryota</taxon>
        <taxon>Viridiplantae</taxon>
        <taxon>Streptophyta</taxon>
        <taxon>Embryophyta</taxon>
        <taxon>Tracheophyta</taxon>
        <taxon>Spermatophyta</taxon>
        <taxon>Magnoliopsida</taxon>
        <taxon>Liliopsida</taxon>
        <taxon>Poales</taxon>
        <taxon>Poaceae</taxon>
        <taxon>PACMAD clade</taxon>
        <taxon>Arundinoideae</taxon>
        <taxon>Arundineae</taxon>
        <taxon>Arundo</taxon>
    </lineage>
</organism>